<keyword evidence="1" id="KW-0540">Nuclease</keyword>
<sequence>MPRPKRHLSAGYRSGLESRFQTACEANGWKLGYEQDKIKYVIPASNHTYTPDFTVTKNVYIETKGLWTGTDRKKAVLISQQHPDIKILYVLQRNQGLSKKSKTTYLDWAAKNNLDACVFSDNKHWSDYILRHL</sequence>
<dbReference type="Pfam" id="PF05367">
    <property type="entry name" value="Phage_endo_I"/>
    <property type="match status" value="1"/>
</dbReference>
<accession>A0A6J5LC19</accession>
<dbReference type="InterPro" id="IPR011335">
    <property type="entry name" value="Restrct_endonuc-II-like"/>
</dbReference>
<evidence type="ECO:0000313" key="1">
    <source>
        <dbReference type="EMBL" id="CAB4130657.1"/>
    </source>
</evidence>
<keyword evidence="1" id="KW-0378">Hydrolase</keyword>
<dbReference type="Gene3D" id="3.40.91.30">
    <property type="match status" value="1"/>
</dbReference>
<keyword evidence="1" id="KW-0255">Endonuclease</keyword>
<organism evidence="1">
    <name type="scientific">uncultured Caudovirales phage</name>
    <dbReference type="NCBI Taxonomy" id="2100421"/>
    <lineage>
        <taxon>Viruses</taxon>
        <taxon>Duplodnaviria</taxon>
        <taxon>Heunggongvirae</taxon>
        <taxon>Uroviricota</taxon>
        <taxon>Caudoviricetes</taxon>
        <taxon>Peduoviridae</taxon>
        <taxon>Maltschvirus</taxon>
        <taxon>Maltschvirus maltsch</taxon>
    </lineage>
</organism>
<dbReference type="SUPFAM" id="SSF52980">
    <property type="entry name" value="Restriction endonuclease-like"/>
    <property type="match status" value="1"/>
</dbReference>
<dbReference type="GO" id="GO:0016032">
    <property type="term" value="P:viral process"/>
    <property type="evidence" value="ECO:0007669"/>
    <property type="project" value="InterPro"/>
</dbReference>
<dbReference type="CDD" id="cd22324">
    <property type="entry name" value="Endonuclease_I"/>
    <property type="match status" value="1"/>
</dbReference>
<dbReference type="GO" id="GO:0008833">
    <property type="term" value="F:deoxyribonuclease IV (phage-T4-induced) activity"/>
    <property type="evidence" value="ECO:0007669"/>
    <property type="project" value="InterPro"/>
</dbReference>
<gene>
    <name evidence="1" type="ORF">UFOVP133_9</name>
</gene>
<proteinExistence type="predicted"/>
<dbReference type="GO" id="GO:0015074">
    <property type="term" value="P:DNA integration"/>
    <property type="evidence" value="ECO:0007669"/>
    <property type="project" value="InterPro"/>
</dbReference>
<dbReference type="InterPro" id="IPR008029">
    <property type="entry name" value="Phage_T7_Gp3_endoDNaseI"/>
</dbReference>
<name>A0A6J5LC19_9CAUD</name>
<dbReference type="EMBL" id="LR796246">
    <property type="protein sequence ID" value="CAB4130657.1"/>
    <property type="molecule type" value="Genomic_DNA"/>
</dbReference>
<reference evidence="1" key="1">
    <citation type="submission" date="2020-04" db="EMBL/GenBank/DDBJ databases">
        <authorList>
            <person name="Chiriac C."/>
            <person name="Salcher M."/>
            <person name="Ghai R."/>
            <person name="Kavagutti S V."/>
        </authorList>
    </citation>
    <scope>NUCLEOTIDE SEQUENCE</scope>
</reference>
<protein>
    <submittedName>
        <fullName evidence="1">Endonuclease I</fullName>
    </submittedName>
</protein>